<dbReference type="AlphaFoldDB" id="A0A4U0S9K3"/>
<proteinExistence type="predicted"/>
<reference evidence="1 2" key="1">
    <citation type="submission" date="2019-04" db="EMBL/GenBank/DDBJ databases">
        <title>Streptomyces oryziradicis sp. nov., a novel actinomycete isolated from rhizosphere soil of rice (Oryza sativa L.).</title>
        <authorList>
            <person name="Li C."/>
        </authorList>
    </citation>
    <scope>NUCLEOTIDE SEQUENCE [LARGE SCALE GENOMIC DNA]</scope>
    <source>
        <strain evidence="1 2">NEAU-C40</strain>
    </source>
</reference>
<gene>
    <name evidence="1" type="ORF">FCI23_34075</name>
</gene>
<dbReference type="Proteomes" id="UP000305778">
    <property type="component" value="Unassembled WGS sequence"/>
</dbReference>
<dbReference type="OrthoDB" id="4549247at2"/>
<comment type="caution">
    <text evidence="1">The sequence shown here is derived from an EMBL/GenBank/DDBJ whole genome shotgun (WGS) entry which is preliminary data.</text>
</comment>
<sequence>MTDSKPQVRFATLGSIRSAQPEWDAYNVVRDGHRPMPSMYPATRRPNWWGSGTTPEDLSRLAKQSGIPVSWVTPGRVLSLLMNCEDHDARLAVLVAHQDSVRDLCGQVAAECTDEWLGDTPEIVTKVMAAWGDGHVQAAACLALLAVEELAYDVVLD</sequence>
<evidence type="ECO:0000313" key="1">
    <source>
        <dbReference type="EMBL" id="TKA04907.1"/>
    </source>
</evidence>
<protein>
    <submittedName>
        <fullName evidence="1">Uncharacterized protein</fullName>
    </submittedName>
</protein>
<accession>A0A4U0S9K3</accession>
<evidence type="ECO:0000313" key="2">
    <source>
        <dbReference type="Proteomes" id="UP000305778"/>
    </source>
</evidence>
<dbReference type="EMBL" id="SUMC01000045">
    <property type="protein sequence ID" value="TKA04907.1"/>
    <property type="molecule type" value="Genomic_DNA"/>
</dbReference>
<dbReference type="RefSeq" id="WP_136727998.1">
    <property type="nucleotide sequence ID" value="NZ_SUMC01000045.1"/>
</dbReference>
<name>A0A4U0S9K3_9ACTN</name>
<keyword evidence="2" id="KW-1185">Reference proteome</keyword>
<organism evidence="1 2">
    <name type="scientific">Actinacidiphila oryziradicis</name>
    <dbReference type="NCBI Taxonomy" id="2571141"/>
    <lineage>
        <taxon>Bacteria</taxon>
        <taxon>Bacillati</taxon>
        <taxon>Actinomycetota</taxon>
        <taxon>Actinomycetes</taxon>
        <taxon>Kitasatosporales</taxon>
        <taxon>Streptomycetaceae</taxon>
        <taxon>Actinacidiphila</taxon>
    </lineage>
</organism>